<dbReference type="RefSeq" id="WP_337094261.1">
    <property type="nucleotide sequence ID" value="NZ_JAPYKO010000011.1"/>
</dbReference>
<feature type="domain" description="DUF1330" evidence="1">
    <location>
        <begin position="3"/>
        <end position="95"/>
    </location>
</feature>
<proteinExistence type="predicted"/>
<evidence type="ECO:0000259" key="1">
    <source>
        <dbReference type="Pfam" id="PF07045"/>
    </source>
</evidence>
<accession>A0ABU8KF86</accession>
<dbReference type="Proteomes" id="UP001366503">
    <property type="component" value="Unassembled WGS sequence"/>
</dbReference>
<gene>
    <name evidence="2" type="ORF">O7A05_17400</name>
</gene>
<dbReference type="PANTHER" id="PTHR41521:SF4">
    <property type="entry name" value="BLR0684 PROTEIN"/>
    <property type="match status" value="1"/>
</dbReference>
<evidence type="ECO:0000313" key="2">
    <source>
        <dbReference type="EMBL" id="MEI9403928.1"/>
    </source>
</evidence>
<dbReference type="Gene3D" id="3.30.70.100">
    <property type="match status" value="1"/>
</dbReference>
<name>A0ABU8KF86_9HYPH</name>
<dbReference type="EMBL" id="JAPYKO010000011">
    <property type="protein sequence ID" value="MEI9403928.1"/>
    <property type="molecule type" value="Genomic_DNA"/>
</dbReference>
<keyword evidence="3" id="KW-1185">Reference proteome</keyword>
<reference evidence="2 3" key="1">
    <citation type="submission" date="2022-12" db="EMBL/GenBank/DDBJ databases">
        <authorList>
            <person name="Muema E."/>
        </authorList>
    </citation>
    <scope>NUCLEOTIDE SEQUENCE [LARGE SCALE GENOMIC DNA]</scope>
    <source>
        <strain evidence="3">1330</strain>
    </source>
</reference>
<organism evidence="2 3">
    <name type="scientific">Mesorhizobium argentiipisi</name>
    <dbReference type="NCBI Taxonomy" id="3015175"/>
    <lineage>
        <taxon>Bacteria</taxon>
        <taxon>Pseudomonadati</taxon>
        <taxon>Pseudomonadota</taxon>
        <taxon>Alphaproteobacteria</taxon>
        <taxon>Hyphomicrobiales</taxon>
        <taxon>Phyllobacteriaceae</taxon>
        <taxon>Mesorhizobium</taxon>
    </lineage>
</organism>
<comment type="caution">
    <text evidence="2">The sequence shown here is derived from an EMBL/GenBank/DDBJ whole genome shotgun (WGS) entry which is preliminary data.</text>
</comment>
<evidence type="ECO:0000313" key="3">
    <source>
        <dbReference type="Proteomes" id="UP001366503"/>
    </source>
</evidence>
<dbReference type="Pfam" id="PF07045">
    <property type="entry name" value="DUF1330"/>
    <property type="match status" value="1"/>
</dbReference>
<dbReference type="InterPro" id="IPR010753">
    <property type="entry name" value="DUF1330"/>
</dbReference>
<dbReference type="SUPFAM" id="SSF54909">
    <property type="entry name" value="Dimeric alpha+beta barrel"/>
    <property type="match status" value="1"/>
</dbReference>
<protein>
    <submittedName>
        <fullName evidence="2">DUF1330 domain-containing protein</fullName>
    </submittedName>
</protein>
<sequence>MPVYVISDVTIRDREAFETYRTRAAASIAAHGGRYLVRGGEVETLEGSWKPEPLIVVEFPDIETARRWYRSGEYADALEVRDVALSRNLILVDGISS</sequence>
<dbReference type="InterPro" id="IPR011008">
    <property type="entry name" value="Dimeric_a/b-barrel"/>
</dbReference>
<dbReference type="PANTHER" id="PTHR41521">
    <property type="match status" value="1"/>
</dbReference>